<dbReference type="Gene3D" id="6.10.250.660">
    <property type="match status" value="1"/>
</dbReference>
<dbReference type="GO" id="GO:0005737">
    <property type="term" value="C:cytoplasm"/>
    <property type="evidence" value="ECO:0007669"/>
    <property type="project" value="UniProtKB-SubCell"/>
</dbReference>
<evidence type="ECO:0000256" key="4">
    <source>
        <dbReference type="ARBA" id="ARBA00022618"/>
    </source>
</evidence>
<dbReference type="AlphaFoldDB" id="A0A8J7GYX4"/>
<feature type="coiled-coil region" evidence="7">
    <location>
        <begin position="20"/>
        <end position="54"/>
    </location>
</feature>
<evidence type="ECO:0000313" key="9">
    <source>
        <dbReference type="EMBL" id="MBH1940884.1"/>
    </source>
</evidence>
<evidence type="ECO:0000256" key="3">
    <source>
        <dbReference type="ARBA" id="ARBA00022490"/>
    </source>
</evidence>
<dbReference type="InterPro" id="IPR007793">
    <property type="entry name" value="DivIVA_fam"/>
</dbReference>
<reference evidence="9" key="1">
    <citation type="submission" date="2020-12" db="EMBL/GenBank/DDBJ databases">
        <title>M. sibirica DSM 26468T genome.</title>
        <authorList>
            <person name="Thieme N."/>
            <person name="Rettenmaier R."/>
            <person name="Zverlov V."/>
            <person name="Liebl W."/>
        </authorList>
    </citation>
    <scope>NUCLEOTIDE SEQUENCE</scope>
    <source>
        <strain evidence="9">DSM 26468</strain>
    </source>
</reference>
<dbReference type="RefSeq" id="WP_197661110.1">
    <property type="nucleotide sequence ID" value="NZ_JAEAGR010000007.1"/>
</dbReference>
<evidence type="ECO:0000256" key="7">
    <source>
        <dbReference type="SAM" id="Coils"/>
    </source>
</evidence>
<accession>A0A8J7GYX4</accession>
<dbReference type="InterPro" id="IPR019933">
    <property type="entry name" value="DivIVA_domain"/>
</dbReference>
<dbReference type="Pfam" id="PF05103">
    <property type="entry name" value="DivIVA"/>
    <property type="match status" value="1"/>
</dbReference>
<dbReference type="NCBIfam" id="TIGR03544">
    <property type="entry name" value="DivI1A_domain"/>
    <property type="match status" value="1"/>
</dbReference>
<dbReference type="EMBL" id="JAEAGR010000007">
    <property type="protein sequence ID" value="MBH1940884.1"/>
    <property type="molecule type" value="Genomic_DNA"/>
</dbReference>
<comment type="similarity">
    <text evidence="2">Belongs to the DivIVA family.</text>
</comment>
<comment type="caution">
    <text evidence="9">The sequence shown here is derived from an EMBL/GenBank/DDBJ whole genome shotgun (WGS) entry which is preliminary data.</text>
</comment>
<keyword evidence="3" id="KW-0963">Cytoplasm</keyword>
<dbReference type="PANTHER" id="PTHR35794:SF2">
    <property type="entry name" value="CELL DIVISION PROTEIN DIVIVA"/>
    <property type="match status" value="1"/>
</dbReference>
<protein>
    <submittedName>
        <fullName evidence="9">DivIVA domain-containing protein</fullName>
    </submittedName>
</protein>
<keyword evidence="5 7" id="KW-0175">Coiled coil</keyword>
<evidence type="ECO:0000256" key="6">
    <source>
        <dbReference type="ARBA" id="ARBA00023306"/>
    </source>
</evidence>
<name>A0A8J7GYX4_9FIRM</name>
<feature type="compositionally biased region" description="Acidic residues" evidence="8">
    <location>
        <begin position="211"/>
        <end position="223"/>
    </location>
</feature>
<dbReference type="Proteomes" id="UP000623269">
    <property type="component" value="Unassembled WGS sequence"/>
</dbReference>
<feature type="region of interest" description="Disordered" evidence="8">
    <location>
        <begin position="175"/>
        <end position="223"/>
    </location>
</feature>
<sequence>MFTPSEIREKGFKSGIGYDKKDVEQFIQELSTEYEALLNENIELKKKMSELNESLSYYKSIEKTLQKALVLAEKTAQETKDTAVKEAEVIEREAKAKAKLIYADSKKQIEYLEHKALNLVQQYDLFKAHFKNLLNAQVELLNSNSFSLKTDDFLYQEQKQFEQHDIEADIDVEEEQGDELQGESNELLEERSKLDSQYEEAKDNSNQNNTSEDDFEFITLSDD</sequence>
<evidence type="ECO:0000256" key="8">
    <source>
        <dbReference type="SAM" id="MobiDB-lite"/>
    </source>
</evidence>
<keyword evidence="6" id="KW-0131">Cell cycle</keyword>
<gene>
    <name evidence="9" type="ORF">I5677_08280</name>
</gene>
<keyword evidence="4" id="KW-0132">Cell division</keyword>
<evidence type="ECO:0000256" key="1">
    <source>
        <dbReference type="ARBA" id="ARBA00004496"/>
    </source>
</evidence>
<feature type="compositionally biased region" description="Basic and acidic residues" evidence="8">
    <location>
        <begin position="188"/>
        <end position="203"/>
    </location>
</feature>
<evidence type="ECO:0000256" key="2">
    <source>
        <dbReference type="ARBA" id="ARBA00009008"/>
    </source>
</evidence>
<proteinExistence type="inferred from homology"/>
<dbReference type="PANTHER" id="PTHR35794">
    <property type="entry name" value="CELL DIVISION PROTEIN DIVIVA"/>
    <property type="match status" value="1"/>
</dbReference>
<keyword evidence="10" id="KW-1185">Reference proteome</keyword>
<dbReference type="GO" id="GO:0051301">
    <property type="term" value="P:cell division"/>
    <property type="evidence" value="ECO:0007669"/>
    <property type="project" value="UniProtKB-KW"/>
</dbReference>
<comment type="subcellular location">
    <subcellularLocation>
        <location evidence="1">Cytoplasm</location>
    </subcellularLocation>
</comment>
<evidence type="ECO:0000313" key="10">
    <source>
        <dbReference type="Proteomes" id="UP000623269"/>
    </source>
</evidence>
<evidence type="ECO:0000256" key="5">
    <source>
        <dbReference type="ARBA" id="ARBA00023054"/>
    </source>
</evidence>
<organism evidence="9 10">
    <name type="scientific">Mobilitalea sibirica</name>
    <dbReference type="NCBI Taxonomy" id="1462919"/>
    <lineage>
        <taxon>Bacteria</taxon>
        <taxon>Bacillati</taxon>
        <taxon>Bacillota</taxon>
        <taxon>Clostridia</taxon>
        <taxon>Lachnospirales</taxon>
        <taxon>Lachnospiraceae</taxon>
        <taxon>Mobilitalea</taxon>
    </lineage>
</organism>